<dbReference type="STRING" id="980251.GCA_001642875_01443"/>
<dbReference type="EMBL" id="CP042912">
    <property type="protein sequence ID" value="QEG25141.1"/>
    <property type="molecule type" value="Genomic_DNA"/>
</dbReference>
<evidence type="ECO:0000313" key="2">
    <source>
        <dbReference type="Proteomes" id="UP000322214"/>
    </source>
</evidence>
<dbReference type="AlphaFoldDB" id="A0A5B9PRJ6"/>
<keyword evidence="2" id="KW-1185">Reference proteome</keyword>
<dbReference type="Pfam" id="PF13148">
    <property type="entry name" value="DUF3987"/>
    <property type="match status" value="1"/>
</dbReference>
<accession>A0A5B9PRJ6</accession>
<proteinExistence type="predicted"/>
<dbReference type="KEGG" id="mff:MFFC18_50650"/>
<dbReference type="OrthoDB" id="279540at2"/>
<organism evidence="1 2">
    <name type="scientific">Mariniblastus fucicola</name>
    <dbReference type="NCBI Taxonomy" id="980251"/>
    <lineage>
        <taxon>Bacteria</taxon>
        <taxon>Pseudomonadati</taxon>
        <taxon>Planctomycetota</taxon>
        <taxon>Planctomycetia</taxon>
        <taxon>Pirellulales</taxon>
        <taxon>Pirellulaceae</taxon>
        <taxon>Mariniblastus</taxon>
    </lineage>
</organism>
<evidence type="ECO:0000313" key="1">
    <source>
        <dbReference type="EMBL" id="QEG25141.1"/>
    </source>
</evidence>
<dbReference type="InterPro" id="IPR025048">
    <property type="entry name" value="DUF3987"/>
</dbReference>
<sequence>MNAIKQKPGNELENYVPFPVEHLPEPVKNYVEQAAAAVGCPPAYIVLPLLSCLGQSIGSGLVVSPGDTWEAPPIFWTAIIGESGTTKSPALRTVKKFFKDLEDKAHSDYESKIPQYEADLAAWKSTKKSVRGDKPVEPTMKRYYVDDTTMEALVQVLDENEHGVMVITDELKAWFAGFDRYVKGKGGDAPKWLSAWNGDEISVDRKSGDKKHTRICNPVVNLTGTIQPDTLRKAVAEHVENGLFARLLFAYPPSYPQTWNSNKIAEEAILDMEKLVGQLISARDKSEDRETVTLDEAAMNVWERFFNENQELIHLSESEDAYPLAKHDQYALRIALVLHAIKHAGVVDLPAISKETLEAAVGIVHWFRNETMRVYRIFDTRSDEAKQKDLVCFIARRNKGTITVRELQNSNSKKYPTADSARISLNRLAEDGFGSFDDSTFRLNGINKQILSRFDFIHDQGDECMW</sequence>
<dbReference type="Proteomes" id="UP000322214">
    <property type="component" value="Chromosome"/>
</dbReference>
<gene>
    <name evidence="1" type="ORF">MFFC18_50650</name>
</gene>
<name>A0A5B9PRJ6_9BACT</name>
<reference evidence="1 2" key="1">
    <citation type="submission" date="2019-08" db="EMBL/GenBank/DDBJ databases">
        <title>Deep-cultivation of Planctomycetes and their phenomic and genomic characterization uncovers novel biology.</title>
        <authorList>
            <person name="Wiegand S."/>
            <person name="Jogler M."/>
            <person name="Boedeker C."/>
            <person name="Pinto D."/>
            <person name="Vollmers J."/>
            <person name="Rivas-Marin E."/>
            <person name="Kohn T."/>
            <person name="Peeters S.H."/>
            <person name="Heuer A."/>
            <person name="Rast P."/>
            <person name="Oberbeckmann S."/>
            <person name="Bunk B."/>
            <person name="Jeske O."/>
            <person name="Meyerdierks A."/>
            <person name="Storesund J.E."/>
            <person name="Kallscheuer N."/>
            <person name="Luecker S."/>
            <person name="Lage O.M."/>
            <person name="Pohl T."/>
            <person name="Merkel B.J."/>
            <person name="Hornburger P."/>
            <person name="Mueller R.-W."/>
            <person name="Bruemmer F."/>
            <person name="Labrenz M."/>
            <person name="Spormann A.M."/>
            <person name="Op den Camp H."/>
            <person name="Overmann J."/>
            <person name="Amann R."/>
            <person name="Jetten M.S.M."/>
            <person name="Mascher T."/>
            <person name="Medema M.H."/>
            <person name="Devos D.P."/>
            <person name="Kaster A.-K."/>
            <person name="Ovreas L."/>
            <person name="Rohde M."/>
            <person name="Galperin M.Y."/>
            <person name="Jogler C."/>
        </authorList>
    </citation>
    <scope>NUCLEOTIDE SEQUENCE [LARGE SCALE GENOMIC DNA]</scope>
    <source>
        <strain evidence="1 2">FC18</strain>
    </source>
</reference>
<protein>
    <recommendedName>
        <fullName evidence="3">DUF3987 domain-containing protein</fullName>
    </recommendedName>
</protein>
<dbReference type="RefSeq" id="WP_075084235.1">
    <property type="nucleotide sequence ID" value="NZ_CP042912.1"/>
</dbReference>
<evidence type="ECO:0008006" key="3">
    <source>
        <dbReference type="Google" id="ProtNLM"/>
    </source>
</evidence>